<dbReference type="EC" id="2.1.1.199" evidence="6"/>
<dbReference type="SUPFAM" id="SSF81799">
    <property type="entry name" value="Putative methyltransferase TM0872, insert domain"/>
    <property type="match status" value="1"/>
</dbReference>
<dbReference type="SUPFAM" id="SSF53335">
    <property type="entry name" value="S-adenosyl-L-methionine-dependent methyltransferases"/>
    <property type="match status" value="1"/>
</dbReference>
<dbReference type="NCBIfam" id="TIGR00006">
    <property type="entry name" value="16S rRNA (cytosine(1402)-N(4))-methyltransferase RsmH"/>
    <property type="match status" value="1"/>
</dbReference>
<dbReference type="InterPro" id="IPR029063">
    <property type="entry name" value="SAM-dependent_MTases_sf"/>
</dbReference>
<organism evidence="7 8">
    <name type="scientific">Bdellovibrio bacteriovorus</name>
    <dbReference type="NCBI Taxonomy" id="959"/>
    <lineage>
        <taxon>Bacteria</taxon>
        <taxon>Pseudomonadati</taxon>
        <taxon>Bdellovibrionota</taxon>
        <taxon>Bdellovibrionia</taxon>
        <taxon>Bdellovibrionales</taxon>
        <taxon>Pseudobdellovibrionaceae</taxon>
        <taxon>Bdellovibrio</taxon>
    </lineage>
</organism>
<evidence type="ECO:0000313" key="7">
    <source>
        <dbReference type="EMBL" id="KYG62161.1"/>
    </source>
</evidence>
<dbReference type="InterPro" id="IPR002903">
    <property type="entry name" value="RsmH"/>
</dbReference>
<comment type="catalytic activity">
    <reaction evidence="6">
        <text>cytidine(1402) in 16S rRNA + S-adenosyl-L-methionine = N(4)-methylcytidine(1402) in 16S rRNA + S-adenosyl-L-homocysteine + H(+)</text>
        <dbReference type="Rhea" id="RHEA:42928"/>
        <dbReference type="Rhea" id="RHEA-COMP:10286"/>
        <dbReference type="Rhea" id="RHEA-COMP:10287"/>
        <dbReference type="ChEBI" id="CHEBI:15378"/>
        <dbReference type="ChEBI" id="CHEBI:57856"/>
        <dbReference type="ChEBI" id="CHEBI:59789"/>
        <dbReference type="ChEBI" id="CHEBI:74506"/>
        <dbReference type="ChEBI" id="CHEBI:82748"/>
        <dbReference type="EC" id="2.1.1.199"/>
    </reaction>
</comment>
<proteinExistence type="inferred from homology"/>
<dbReference type="Gene3D" id="1.10.150.170">
    <property type="entry name" value="Putative methyltransferase TM0872, insert domain"/>
    <property type="match status" value="1"/>
</dbReference>
<feature type="binding site" evidence="6">
    <location>
        <position position="129"/>
    </location>
    <ligand>
        <name>S-adenosyl-L-methionine</name>
        <dbReference type="ChEBI" id="CHEBI:59789"/>
    </ligand>
</feature>
<reference evidence="7 8" key="1">
    <citation type="submission" date="2016-03" db="EMBL/GenBank/DDBJ databases">
        <authorList>
            <person name="Ploux O."/>
        </authorList>
    </citation>
    <scope>NUCLEOTIDE SEQUENCE [LARGE SCALE GENOMIC DNA]</scope>
    <source>
        <strain evidence="7 8">BER2</strain>
    </source>
</reference>
<dbReference type="PANTHER" id="PTHR11265:SF0">
    <property type="entry name" value="12S RRNA N4-METHYLCYTIDINE METHYLTRANSFERASE"/>
    <property type="match status" value="1"/>
</dbReference>
<dbReference type="AlphaFoldDB" id="A0A150WH56"/>
<dbReference type="HAMAP" id="MF_01007">
    <property type="entry name" value="16SrRNA_methyltr_H"/>
    <property type="match status" value="1"/>
</dbReference>
<dbReference type="GO" id="GO:0070475">
    <property type="term" value="P:rRNA base methylation"/>
    <property type="evidence" value="ECO:0007669"/>
    <property type="project" value="UniProtKB-UniRule"/>
</dbReference>
<evidence type="ECO:0000256" key="3">
    <source>
        <dbReference type="ARBA" id="ARBA00022603"/>
    </source>
</evidence>
<comment type="similarity">
    <text evidence="1 6">Belongs to the methyltransferase superfamily. RsmH family.</text>
</comment>
<keyword evidence="3 6" id="KW-0489">Methyltransferase</keyword>
<sequence length="328" mass="37537">MKKYKPKSGERVEIKEEVIPPKVELPFEFSPEHYPVLLQEVLAAFYPYREKESPTYFDGTFGRGGHYSAMRYVIPQMKATVMDQDLAAIGYAKTRFQTEVEQGQLKIIHGNFSQFSEHNLNNFDMMLLDLGVSSPQLDQAERGFSFYHDGPLDMRMNQQQGMTAEMLVNTASEDELIRIFREYGEVYRPARVVRAIVNDRKTKAFQSTSQLAGLIERVDGWQIKGHHPATKYFMALRLAVNSELEVVEQALPAMMKALNPGGRLAVISFHSLEDRIVKNIFKEAEDLGRSVYKKVIVPTQEECDKNSRSRSAKLRVFERSAQDELGKL</sequence>
<keyword evidence="4 6" id="KW-0808">Transferase</keyword>
<dbReference type="RefSeq" id="WP_063244269.1">
    <property type="nucleotide sequence ID" value="NZ_LUKF01000016.1"/>
</dbReference>
<accession>A0A150WH56</accession>
<feature type="binding site" evidence="6">
    <location>
        <begin position="64"/>
        <end position="66"/>
    </location>
    <ligand>
        <name>S-adenosyl-L-methionine</name>
        <dbReference type="ChEBI" id="CHEBI:59789"/>
    </ligand>
</feature>
<dbReference type="InterPro" id="IPR023397">
    <property type="entry name" value="SAM-dep_MeTrfase_MraW_recog"/>
</dbReference>
<protein>
    <recommendedName>
        <fullName evidence="6">Ribosomal RNA small subunit methyltransferase H</fullName>
        <ecNumber evidence="6">2.1.1.199</ecNumber>
    </recommendedName>
    <alternativeName>
        <fullName evidence="6">16S rRNA m(4)C1402 methyltransferase</fullName>
    </alternativeName>
    <alternativeName>
        <fullName evidence="6">rRNA (cytosine-N(4)-)-methyltransferase RsmH</fullName>
    </alternativeName>
</protein>
<evidence type="ECO:0000256" key="1">
    <source>
        <dbReference type="ARBA" id="ARBA00010396"/>
    </source>
</evidence>
<comment type="function">
    <text evidence="6">Specifically methylates the N4 position of cytidine in position 1402 (C1402) of 16S rRNA.</text>
</comment>
<evidence type="ECO:0000256" key="4">
    <source>
        <dbReference type="ARBA" id="ARBA00022679"/>
    </source>
</evidence>
<dbReference type="OrthoDB" id="5289319at2"/>
<evidence type="ECO:0000256" key="6">
    <source>
        <dbReference type="HAMAP-Rule" id="MF_01007"/>
    </source>
</evidence>
<dbReference type="GO" id="GO:0071424">
    <property type="term" value="F:rRNA (cytosine-N4-)-methyltransferase activity"/>
    <property type="evidence" value="ECO:0007669"/>
    <property type="project" value="UniProtKB-UniRule"/>
</dbReference>
<evidence type="ECO:0000313" key="8">
    <source>
        <dbReference type="Proteomes" id="UP000075391"/>
    </source>
</evidence>
<comment type="caution">
    <text evidence="7">The sequence shown here is derived from an EMBL/GenBank/DDBJ whole genome shotgun (WGS) entry which is preliminary data.</text>
</comment>
<dbReference type="PANTHER" id="PTHR11265">
    <property type="entry name" value="S-ADENOSYL-METHYLTRANSFERASE MRAW"/>
    <property type="match status" value="1"/>
</dbReference>
<comment type="subcellular location">
    <subcellularLocation>
        <location evidence="6">Cytoplasm</location>
    </subcellularLocation>
</comment>
<dbReference type="Pfam" id="PF01795">
    <property type="entry name" value="Methyltransf_5"/>
    <property type="match status" value="1"/>
</dbReference>
<keyword evidence="2 6" id="KW-0698">rRNA processing</keyword>
<dbReference type="EMBL" id="LUKF01000016">
    <property type="protein sequence ID" value="KYG62161.1"/>
    <property type="molecule type" value="Genomic_DNA"/>
</dbReference>
<feature type="binding site" evidence="6">
    <location>
        <position position="136"/>
    </location>
    <ligand>
        <name>S-adenosyl-L-methionine</name>
        <dbReference type="ChEBI" id="CHEBI:59789"/>
    </ligand>
</feature>
<feature type="binding site" evidence="6">
    <location>
        <position position="112"/>
    </location>
    <ligand>
        <name>S-adenosyl-L-methionine</name>
        <dbReference type="ChEBI" id="CHEBI:59789"/>
    </ligand>
</feature>
<dbReference type="Proteomes" id="UP000075391">
    <property type="component" value="Unassembled WGS sequence"/>
</dbReference>
<gene>
    <name evidence="6" type="primary">rsmH</name>
    <name evidence="7" type="ORF">AZI85_08160</name>
</gene>
<feature type="binding site" evidence="6">
    <location>
        <position position="83"/>
    </location>
    <ligand>
        <name>S-adenosyl-L-methionine</name>
        <dbReference type="ChEBI" id="CHEBI:59789"/>
    </ligand>
</feature>
<dbReference type="GO" id="GO:0005737">
    <property type="term" value="C:cytoplasm"/>
    <property type="evidence" value="ECO:0007669"/>
    <property type="project" value="UniProtKB-SubCell"/>
</dbReference>
<keyword evidence="5 6" id="KW-0949">S-adenosyl-L-methionine</keyword>
<keyword evidence="6" id="KW-0963">Cytoplasm</keyword>
<name>A0A150WH56_BDEBC</name>
<evidence type="ECO:0000256" key="2">
    <source>
        <dbReference type="ARBA" id="ARBA00022552"/>
    </source>
</evidence>
<dbReference type="Gene3D" id="3.40.50.150">
    <property type="entry name" value="Vaccinia Virus protein VP39"/>
    <property type="match status" value="1"/>
</dbReference>
<dbReference type="PIRSF" id="PIRSF004486">
    <property type="entry name" value="MraW"/>
    <property type="match status" value="1"/>
</dbReference>
<evidence type="ECO:0000256" key="5">
    <source>
        <dbReference type="ARBA" id="ARBA00022691"/>
    </source>
</evidence>